<evidence type="ECO:0000313" key="2">
    <source>
        <dbReference type="Proteomes" id="UP000192472"/>
    </source>
</evidence>
<gene>
    <name evidence="1" type="ORF">SAMN04488029_3831</name>
</gene>
<dbReference type="EMBL" id="FWYF01000005">
    <property type="protein sequence ID" value="SMD38608.1"/>
    <property type="molecule type" value="Genomic_DNA"/>
</dbReference>
<accession>A0A1W2GQH5</accession>
<organism evidence="1 2">
    <name type="scientific">Reichenbachiella faecimaris</name>
    <dbReference type="NCBI Taxonomy" id="692418"/>
    <lineage>
        <taxon>Bacteria</taxon>
        <taxon>Pseudomonadati</taxon>
        <taxon>Bacteroidota</taxon>
        <taxon>Cytophagia</taxon>
        <taxon>Cytophagales</taxon>
        <taxon>Reichenbachiellaceae</taxon>
        <taxon>Reichenbachiella</taxon>
    </lineage>
</organism>
<keyword evidence="2" id="KW-1185">Reference proteome</keyword>
<dbReference type="OrthoDB" id="981960at2"/>
<proteinExistence type="predicted"/>
<dbReference type="Proteomes" id="UP000192472">
    <property type="component" value="Unassembled WGS sequence"/>
</dbReference>
<name>A0A1W2GQH5_REIFA</name>
<dbReference type="RefSeq" id="WP_139793983.1">
    <property type="nucleotide sequence ID" value="NZ_FWYF01000005.1"/>
</dbReference>
<evidence type="ECO:0000313" key="1">
    <source>
        <dbReference type="EMBL" id="SMD38608.1"/>
    </source>
</evidence>
<sequence length="93" mass="10603">MKTYTVGGEYRLKLTSKKLKSGKCQVKFHASVQKTKKMYGYVLADSGETLKHVVEKIIKKLDQLKNRENFHHINLYSIGKHATSDTGMVLFDA</sequence>
<dbReference type="AlphaFoldDB" id="A0A1W2GQH5"/>
<protein>
    <submittedName>
        <fullName evidence="1">Uncharacterized protein</fullName>
    </submittedName>
</protein>
<reference evidence="1 2" key="1">
    <citation type="submission" date="2017-04" db="EMBL/GenBank/DDBJ databases">
        <authorList>
            <person name="Afonso C.L."/>
            <person name="Miller P.J."/>
            <person name="Scott M.A."/>
            <person name="Spackman E."/>
            <person name="Goraichik I."/>
            <person name="Dimitrov K.M."/>
            <person name="Suarez D.L."/>
            <person name="Swayne D.E."/>
        </authorList>
    </citation>
    <scope>NUCLEOTIDE SEQUENCE [LARGE SCALE GENOMIC DNA]</scope>
    <source>
        <strain evidence="1 2">DSM 26133</strain>
    </source>
</reference>
<dbReference type="STRING" id="692418.SAMN04488029_3831"/>